<keyword evidence="1" id="KW-0472">Membrane</keyword>
<dbReference type="Gene3D" id="1.10.10.10">
    <property type="entry name" value="Winged helix-like DNA-binding domain superfamily/Winged helix DNA-binding domain"/>
    <property type="match status" value="1"/>
</dbReference>
<dbReference type="GO" id="GO:0006355">
    <property type="term" value="P:regulation of DNA-templated transcription"/>
    <property type="evidence" value="ECO:0007669"/>
    <property type="project" value="InterPro"/>
</dbReference>
<sequence>MLTPQRFLDALPAELRSVVQQAAERLRDVPPRLRRVARAIGHVPKAIAKQLRLSEKSVRTYINDLYRRLGLRDDRRAYPLERTVIVMLAVVLYTLTYGDLL</sequence>
<organism evidence="3 4">
    <name type="scientific">Chloroflexus islandicus</name>
    <dbReference type="NCBI Taxonomy" id="1707952"/>
    <lineage>
        <taxon>Bacteria</taxon>
        <taxon>Bacillati</taxon>
        <taxon>Chloroflexota</taxon>
        <taxon>Chloroflexia</taxon>
        <taxon>Chloroflexales</taxon>
        <taxon>Chloroflexineae</taxon>
        <taxon>Chloroflexaceae</taxon>
        <taxon>Chloroflexus</taxon>
    </lineage>
</organism>
<evidence type="ECO:0000313" key="3">
    <source>
        <dbReference type="EMBL" id="OAN42799.1"/>
    </source>
</evidence>
<comment type="caution">
    <text evidence="3">The sequence shown here is derived from an EMBL/GenBank/DDBJ whole genome shotgun (WGS) entry which is preliminary data.</text>
</comment>
<dbReference type="STRING" id="1707952.A6A03_03520"/>
<dbReference type="GO" id="GO:0003677">
    <property type="term" value="F:DNA binding"/>
    <property type="evidence" value="ECO:0007669"/>
    <property type="project" value="InterPro"/>
</dbReference>
<feature type="transmembrane region" description="Helical" evidence="1">
    <location>
        <begin position="77"/>
        <end position="95"/>
    </location>
</feature>
<dbReference type="EMBL" id="LWQS01000082">
    <property type="protein sequence ID" value="OAN42799.1"/>
    <property type="molecule type" value="Genomic_DNA"/>
</dbReference>
<dbReference type="RefSeq" id="WP_066790242.1">
    <property type="nucleotide sequence ID" value="NZ_LWQS01000082.1"/>
</dbReference>
<keyword evidence="1" id="KW-0812">Transmembrane</keyword>
<gene>
    <name evidence="3" type="ORF">A6A03_03520</name>
</gene>
<dbReference type="InterPro" id="IPR036388">
    <property type="entry name" value="WH-like_DNA-bd_sf"/>
</dbReference>
<reference evidence="3 4" key="1">
    <citation type="submission" date="2016-04" db="EMBL/GenBank/DDBJ databases">
        <title>Chloroflexus islandicus sp. nov., a thermophilic filamentous anoxygenic phototrophic bacterium from geyser Strokkur (Iceland).</title>
        <authorList>
            <person name="Gaisin V.A."/>
            <person name="Kalashnikov A.M."/>
            <person name="Sukhacheva M.V."/>
            <person name="Grouzdev D.S."/>
            <person name="Ivanov T.M."/>
            <person name="Kuznetsov B."/>
            <person name="Gorlenko V.M."/>
        </authorList>
    </citation>
    <scope>NUCLEOTIDE SEQUENCE [LARGE SCALE GENOMIC DNA]</scope>
    <source>
        <strain evidence="4">isl-2</strain>
    </source>
</reference>
<dbReference type="Pfam" id="PF00196">
    <property type="entry name" value="GerE"/>
    <property type="match status" value="1"/>
</dbReference>
<dbReference type="InterPro" id="IPR000792">
    <property type="entry name" value="Tscrpt_reg_LuxR_C"/>
</dbReference>
<dbReference type="AlphaFoldDB" id="A0A178M3G4"/>
<dbReference type="InterPro" id="IPR016032">
    <property type="entry name" value="Sig_transdc_resp-reg_C-effctor"/>
</dbReference>
<accession>A0A178M3G4</accession>
<proteinExistence type="predicted"/>
<dbReference type="Proteomes" id="UP000078287">
    <property type="component" value="Unassembled WGS sequence"/>
</dbReference>
<evidence type="ECO:0000256" key="1">
    <source>
        <dbReference type="SAM" id="Phobius"/>
    </source>
</evidence>
<keyword evidence="1" id="KW-1133">Transmembrane helix</keyword>
<protein>
    <recommendedName>
        <fullName evidence="2">HTH luxR-type domain-containing protein</fullName>
    </recommendedName>
</protein>
<evidence type="ECO:0000313" key="4">
    <source>
        <dbReference type="Proteomes" id="UP000078287"/>
    </source>
</evidence>
<feature type="domain" description="HTH luxR-type" evidence="2">
    <location>
        <begin position="40"/>
        <end position="78"/>
    </location>
</feature>
<name>A0A178M3G4_9CHLR</name>
<dbReference type="SUPFAM" id="SSF46894">
    <property type="entry name" value="C-terminal effector domain of the bipartite response regulators"/>
    <property type="match status" value="1"/>
</dbReference>
<keyword evidence="4" id="KW-1185">Reference proteome</keyword>
<evidence type="ECO:0000259" key="2">
    <source>
        <dbReference type="Pfam" id="PF00196"/>
    </source>
</evidence>